<evidence type="ECO:0000256" key="1">
    <source>
        <dbReference type="ARBA" id="ARBA00001974"/>
    </source>
</evidence>
<dbReference type="FunFam" id="3.90.700.10:FF:000002">
    <property type="entry name" value="L-aspartate oxidase"/>
    <property type="match status" value="1"/>
</dbReference>
<reference evidence="17" key="1">
    <citation type="submission" date="2015-11" db="EMBL/GenBank/DDBJ databases">
        <authorList>
            <person name="Varghese N."/>
        </authorList>
    </citation>
    <scope>NUCLEOTIDE SEQUENCE [LARGE SCALE GENOMIC DNA]</scope>
    <source>
        <strain evidence="17">JGI-23</strain>
    </source>
</reference>
<dbReference type="InterPro" id="IPR003953">
    <property type="entry name" value="FAD-dep_OxRdtase_2_FAD-bd"/>
</dbReference>
<dbReference type="AlphaFoldDB" id="A0A0P1NVZ5"/>
<evidence type="ECO:0000256" key="2">
    <source>
        <dbReference type="ARBA" id="ARBA00004950"/>
    </source>
</evidence>
<dbReference type="PIRSF" id="PIRSF000171">
    <property type="entry name" value="SDHA_APRA_LASPO"/>
    <property type="match status" value="1"/>
</dbReference>
<dbReference type="PRINTS" id="PR00368">
    <property type="entry name" value="FADPNR"/>
</dbReference>
<evidence type="ECO:0000256" key="12">
    <source>
        <dbReference type="RuleBase" id="RU362049"/>
    </source>
</evidence>
<name>A0A0P1NVZ5_9BACT</name>
<gene>
    <name evidence="16" type="ORF">JGI23_01356</name>
</gene>
<dbReference type="InterPro" id="IPR015939">
    <property type="entry name" value="Fum_Rdtase/Succ_DH_flav-like_C"/>
</dbReference>
<comment type="similarity">
    <text evidence="3 12">Belongs to the FAD-dependent oxidoreductase 2 family. NadB subfamily.</text>
</comment>
<comment type="subcellular location">
    <subcellularLocation>
        <location evidence="12">Cytoplasm</location>
    </subcellularLocation>
</comment>
<evidence type="ECO:0000256" key="8">
    <source>
        <dbReference type="ARBA" id="ARBA00023002"/>
    </source>
</evidence>
<keyword evidence="6 12" id="KW-0662">Pyridine nucleotide biosynthesis</keyword>
<dbReference type="SUPFAM" id="SSF46977">
    <property type="entry name" value="Succinate dehydrogenase/fumarate reductase flavoprotein C-terminal domain"/>
    <property type="match status" value="1"/>
</dbReference>
<feature type="domain" description="Fumarate reductase/succinate dehydrogenase flavoprotein-like C-terminal" evidence="15">
    <location>
        <begin position="440"/>
        <end position="532"/>
    </location>
</feature>
<evidence type="ECO:0000256" key="6">
    <source>
        <dbReference type="ARBA" id="ARBA00022642"/>
    </source>
</evidence>
<evidence type="ECO:0000256" key="13">
    <source>
        <dbReference type="SAM" id="Coils"/>
    </source>
</evidence>
<keyword evidence="8 12" id="KW-0560">Oxidoreductase</keyword>
<comment type="function">
    <text evidence="12">Catalyzes the oxidation of L-aspartate to iminoaspartate.</text>
</comment>
<feature type="active site" description="Proton acceptor" evidence="11">
    <location>
        <position position="288"/>
    </location>
</feature>
<keyword evidence="17" id="KW-1185">Reference proteome</keyword>
<dbReference type="EMBL" id="CZVW01000014">
    <property type="protein sequence ID" value="CUT02892.1"/>
    <property type="molecule type" value="Genomic_DNA"/>
</dbReference>
<dbReference type="Gene3D" id="3.90.700.10">
    <property type="entry name" value="Succinate dehydrogenase/fumarate reductase flavoprotein, catalytic domain"/>
    <property type="match status" value="1"/>
</dbReference>
<evidence type="ECO:0000313" key="16">
    <source>
        <dbReference type="EMBL" id="CUT02892.1"/>
    </source>
</evidence>
<keyword evidence="7 12" id="KW-0274">FAD</keyword>
<dbReference type="PRINTS" id="PR00411">
    <property type="entry name" value="PNDRDTASEI"/>
</dbReference>
<evidence type="ECO:0000256" key="3">
    <source>
        <dbReference type="ARBA" id="ARBA00008562"/>
    </source>
</evidence>
<dbReference type="SUPFAM" id="SSF56425">
    <property type="entry name" value="Succinate dehydrogenase/fumarate reductase flavoprotein, catalytic domain"/>
    <property type="match status" value="1"/>
</dbReference>
<dbReference type="NCBIfam" id="NF006567">
    <property type="entry name" value="PRK09077.1"/>
    <property type="match status" value="1"/>
</dbReference>
<evidence type="ECO:0000256" key="5">
    <source>
        <dbReference type="ARBA" id="ARBA00022630"/>
    </source>
</evidence>
<dbReference type="FunFam" id="1.20.58.100:FF:000002">
    <property type="entry name" value="L-aspartate oxidase"/>
    <property type="match status" value="1"/>
</dbReference>
<dbReference type="InterPro" id="IPR005288">
    <property type="entry name" value="NadB"/>
</dbReference>
<proteinExistence type="inferred from homology"/>
<dbReference type="EC" id="1.4.3.16" evidence="4 10"/>
<dbReference type="RefSeq" id="WP_092350208.1">
    <property type="nucleotide sequence ID" value="NZ_CZVW01000014.1"/>
</dbReference>
<dbReference type="PANTHER" id="PTHR42716:SF2">
    <property type="entry name" value="L-ASPARTATE OXIDASE, CHLOROPLASTIC"/>
    <property type="match status" value="1"/>
</dbReference>
<evidence type="ECO:0000256" key="7">
    <source>
        <dbReference type="ARBA" id="ARBA00022827"/>
    </source>
</evidence>
<evidence type="ECO:0000313" key="17">
    <source>
        <dbReference type="Proteomes" id="UP000199197"/>
    </source>
</evidence>
<dbReference type="GO" id="GO:0005737">
    <property type="term" value="C:cytoplasm"/>
    <property type="evidence" value="ECO:0007669"/>
    <property type="project" value="UniProtKB-SubCell"/>
</dbReference>
<comment type="cofactor">
    <cofactor evidence="1 12">
        <name>FAD</name>
        <dbReference type="ChEBI" id="CHEBI:57692"/>
    </cofactor>
</comment>
<keyword evidence="13" id="KW-0175">Coiled coil</keyword>
<dbReference type="GO" id="GO:0008734">
    <property type="term" value="F:L-aspartate oxidase activity"/>
    <property type="evidence" value="ECO:0007669"/>
    <property type="project" value="UniProtKB-UniRule"/>
</dbReference>
<feature type="domain" description="FAD-dependent oxidoreductase 2 FAD-binding" evidence="14">
    <location>
        <begin position="6"/>
        <end position="390"/>
    </location>
</feature>
<dbReference type="NCBIfam" id="TIGR00551">
    <property type="entry name" value="nadB"/>
    <property type="match status" value="1"/>
</dbReference>
<dbReference type="Gene3D" id="1.20.58.100">
    <property type="entry name" value="Fumarate reductase/succinate dehydrogenase flavoprotein-like, C-terminal domain"/>
    <property type="match status" value="1"/>
</dbReference>
<evidence type="ECO:0000256" key="11">
    <source>
        <dbReference type="PIRSR" id="PIRSR000171-1"/>
    </source>
</evidence>
<comment type="catalytic activity">
    <reaction evidence="9">
        <text>L-aspartate + O2 = iminosuccinate + H2O2</text>
        <dbReference type="Rhea" id="RHEA:25876"/>
        <dbReference type="ChEBI" id="CHEBI:15379"/>
        <dbReference type="ChEBI" id="CHEBI:16240"/>
        <dbReference type="ChEBI" id="CHEBI:29991"/>
        <dbReference type="ChEBI" id="CHEBI:77875"/>
        <dbReference type="EC" id="1.4.3.16"/>
    </reaction>
    <physiologicalReaction direction="left-to-right" evidence="9">
        <dbReference type="Rhea" id="RHEA:25877"/>
    </physiologicalReaction>
</comment>
<evidence type="ECO:0000256" key="10">
    <source>
        <dbReference type="NCBIfam" id="TIGR00551"/>
    </source>
</evidence>
<dbReference type="OrthoDB" id="9806724at2"/>
<evidence type="ECO:0000256" key="9">
    <source>
        <dbReference type="ARBA" id="ARBA00048305"/>
    </source>
</evidence>
<dbReference type="Pfam" id="PF02910">
    <property type="entry name" value="Succ_DH_flav_C"/>
    <property type="match status" value="1"/>
</dbReference>
<dbReference type="InterPro" id="IPR036188">
    <property type="entry name" value="FAD/NAD-bd_sf"/>
</dbReference>
<feature type="coiled-coil region" evidence="13">
    <location>
        <begin position="452"/>
        <end position="479"/>
    </location>
</feature>
<comment type="pathway">
    <text evidence="2 12">Cofactor biosynthesis; NAD(+) biosynthesis; iminoaspartate from L-aspartate (oxidase route): step 1/1.</text>
</comment>
<dbReference type="Gene3D" id="3.50.50.60">
    <property type="entry name" value="FAD/NAD(P)-binding domain"/>
    <property type="match status" value="1"/>
</dbReference>
<evidence type="ECO:0000259" key="15">
    <source>
        <dbReference type="Pfam" id="PF02910"/>
    </source>
</evidence>
<evidence type="ECO:0000259" key="14">
    <source>
        <dbReference type="Pfam" id="PF00890"/>
    </source>
</evidence>
<evidence type="ECO:0000256" key="4">
    <source>
        <dbReference type="ARBA" id="ARBA00012173"/>
    </source>
</evidence>
<dbReference type="SUPFAM" id="SSF51905">
    <property type="entry name" value="FAD/NAD(P)-binding domain"/>
    <property type="match status" value="1"/>
</dbReference>
<sequence length="537" mass="60303">MEIISDFLVIGSGIAGLFYALKVADYGQVVIITKKERAESNTNYAQGGIASVFSPDDSYELHIQDTLNAGAGLCKREAVEIMVREGPKKVEELIQIGVEFTRTQNGKLDLGMEGGHSRKRIVHAKDLTGREIERALIEKVLSHPNVKIFEHHVAIDLITEHHLVGIEKGKKLDNIHCWGVYALDVKTGVVKKFLSKVTMLATGGLGQVYLHTTNPLIATGDGVAMAYRAGAKIANMEFIQFHPTTLYNSGSPAFLISEAVRGFGGILRTKKGEDFMKKYDPRGSLAPRDIVARAIDTELKKSGDEYVYLDLTHLDPDKVKDRFPHIYEKCLEFKIDITKEPIPVVPAAHYSCGGVLTDLWGRSSIVGLYAAGEVAMTGVHGANRLASNSLLEALVFSERAAIDSVRFVNENFFKFPEIPDWVDTGIFNMEEWVLISHDKKEIQQLMWDYVGIVRSTLRLERAKRRIELIANEVEEFYKKTKVTAEILELRNLATVALLIIRSALMRKESRGLHFNTDYPYRDDENWLRDTIIQDIRI</sequence>
<accession>A0A0P1NVZ5</accession>
<dbReference type="PANTHER" id="PTHR42716">
    <property type="entry name" value="L-ASPARTATE OXIDASE"/>
    <property type="match status" value="1"/>
</dbReference>
<dbReference type="InterPro" id="IPR037099">
    <property type="entry name" value="Fum_R/Succ_DH_flav-like_C_sf"/>
</dbReference>
<keyword evidence="5 12" id="KW-0285">Flavoprotein</keyword>
<dbReference type="UniPathway" id="UPA00253">
    <property type="reaction ID" value="UER00326"/>
</dbReference>
<dbReference type="Proteomes" id="UP000199197">
    <property type="component" value="Unassembled WGS sequence"/>
</dbReference>
<dbReference type="InterPro" id="IPR027477">
    <property type="entry name" value="Succ_DH/fumarate_Rdtase_cat_sf"/>
</dbReference>
<organism evidence="16 17">
    <name type="scientific">Candidatus Chryseopegocella kryptomonas</name>
    <dbReference type="NCBI Taxonomy" id="1633643"/>
    <lineage>
        <taxon>Bacteria</taxon>
        <taxon>Pseudomonadati</taxon>
        <taxon>Candidatus Kryptoniota</taxon>
        <taxon>Candidatus Chryseopegocella</taxon>
    </lineage>
</organism>
<dbReference type="GO" id="GO:0034628">
    <property type="term" value="P:'de novo' NAD+ biosynthetic process from L-aspartate"/>
    <property type="evidence" value="ECO:0007669"/>
    <property type="project" value="TreeGrafter"/>
</dbReference>
<protein>
    <recommendedName>
        <fullName evidence="4 10">L-aspartate oxidase</fullName>
        <ecNumber evidence="4 10">1.4.3.16</ecNumber>
    </recommendedName>
</protein>
<dbReference type="Pfam" id="PF00890">
    <property type="entry name" value="FAD_binding_2"/>
    <property type="match status" value="1"/>
</dbReference>